<evidence type="ECO:0000256" key="2">
    <source>
        <dbReference type="SAM" id="Phobius"/>
    </source>
</evidence>
<reference evidence="3" key="1">
    <citation type="submission" date="2022-01" db="EMBL/GenBank/DDBJ databases">
        <title>Nocardioidaceae gen. sp. A5X3R13.</title>
        <authorList>
            <person name="Lopez Marin M.A."/>
            <person name="Uhlik O."/>
        </authorList>
    </citation>
    <scope>NUCLEOTIDE SEQUENCE</scope>
    <source>
        <strain evidence="3">A5X3R13</strain>
    </source>
</reference>
<dbReference type="EMBL" id="CP094970">
    <property type="protein sequence ID" value="UYM03938.1"/>
    <property type="molecule type" value="Genomic_DNA"/>
</dbReference>
<keyword evidence="4" id="KW-1185">Reference proteome</keyword>
<proteinExistence type="predicted"/>
<dbReference type="KEGG" id="sgrg:L0C25_15465"/>
<keyword evidence="2" id="KW-0472">Membrane</keyword>
<organism evidence="3 4">
    <name type="scientific">Solicola gregarius</name>
    <dbReference type="NCBI Taxonomy" id="2908642"/>
    <lineage>
        <taxon>Bacteria</taxon>
        <taxon>Bacillati</taxon>
        <taxon>Actinomycetota</taxon>
        <taxon>Actinomycetes</taxon>
        <taxon>Propionibacteriales</taxon>
        <taxon>Nocardioidaceae</taxon>
        <taxon>Solicola</taxon>
    </lineage>
</organism>
<name>A0AA46TG44_9ACTN</name>
<feature type="region of interest" description="Disordered" evidence="1">
    <location>
        <begin position="65"/>
        <end position="85"/>
    </location>
</feature>
<sequence length="421" mass="45128">MPDLDDLLDESYAAYARESARPSDVDALIRRGAVRRRRSHVRVVGSAVLAAAVIVVLGVVGIDRGSDDRPEPAPSPTPPKSLKLDDLTPEQVVNDEEAQLYSFAVSEDDPDVRASVWHLCSNDRCRHERTVVAVTEDGFRTAEYEEFENYDAYAQIAALPNGSFSVQPHNESFLLSAEGELRPLERTERVGPVGDGEVVPRYGGIAIDAEAATEHPIDAPPDTHGLVEQPDGRLVGIAYSEGNSATWRAVWSDDGGQTWGQHPLPRRAGGIFMIADSAEPDTIAIVEGADGATVLPFVAVHVSRDDGATWQRLPALGGNGRIPEATVDWAVVRSDGALLAQVDWGGDAPPTYRPSGPVISAGLDWSQMRPSNDGLPGDGTDAMHLLQSVTGDDEATLYISEGSRMYVSTDGGSSWQETAGR</sequence>
<dbReference type="AlphaFoldDB" id="A0AA46TG44"/>
<dbReference type="RefSeq" id="WP_271632580.1">
    <property type="nucleotide sequence ID" value="NZ_CP094970.1"/>
</dbReference>
<gene>
    <name evidence="3" type="ORF">L0C25_15465</name>
</gene>
<evidence type="ECO:0000256" key="1">
    <source>
        <dbReference type="SAM" id="MobiDB-lite"/>
    </source>
</evidence>
<dbReference type="InterPro" id="IPR015943">
    <property type="entry name" value="WD40/YVTN_repeat-like_dom_sf"/>
</dbReference>
<dbReference type="Gene3D" id="2.130.10.10">
    <property type="entry name" value="YVTN repeat-like/Quinoprotein amine dehydrogenase"/>
    <property type="match status" value="1"/>
</dbReference>
<evidence type="ECO:0000313" key="3">
    <source>
        <dbReference type="EMBL" id="UYM03938.1"/>
    </source>
</evidence>
<dbReference type="GO" id="GO:0016787">
    <property type="term" value="F:hydrolase activity"/>
    <property type="evidence" value="ECO:0007669"/>
    <property type="project" value="UniProtKB-KW"/>
</dbReference>
<dbReference type="InterPro" id="IPR036278">
    <property type="entry name" value="Sialidase_sf"/>
</dbReference>
<dbReference type="Proteomes" id="UP001164390">
    <property type="component" value="Chromosome"/>
</dbReference>
<feature type="transmembrane region" description="Helical" evidence="2">
    <location>
        <begin position="40"/>
        <end position="62"/>
    </location>
</feature>
<evidence type="ECO:0000313" key="4">
    <source>
        <dbReference type="Proteomes" id="UP001164390"/>
    </source>
</evidence>
<dbReference type="CDD" id="cd15482">
    <property type="entry name" value="Sialidase_non-viral"/>
    <property type="match status" value="1"/>
</dbReference>
<protein>
    <submittedName>
        <fullName evidence="3">Glycoside hydrolase</fullName>
    </submittedName>
</protein>
<keyword evidence="2" id="KW-0812">Transmembrane</keyword>
<accession>A0AA46TG44</accession>
<keyword evidence="2" id="KW-1133">Transmembrane helix</keyword>
<dbReference type="SUPFAM" id="SSF50939">
    <property type="entry name" value="Sialidases"/>
    <property type="match status" value="1"/>
</dbReference>
<keyword evidence="3" id="KW-0378">Hydrolase</keyword>